<dbReference type="EMBL" id="NEWL01000006">
    <property type="protein sequence ID" value="OXB88098.1"/>
    <property type="molecule type" value="Genomic_DNA"/>
</dbReference>
<reference evidence="2 3" key="1">
    <citation type="submission" date="2017-05" db="EMBL/GenBank/DDBJ databases">
        <title>The genome sequence of Geobacillus uzenensis BGSC 92A1.</title>
        <authorList>
            <person name="Ramaloko W.T."/>
            <person name="Koen N."/>
            <person name="Polliack S."/>
            <person name="Aliyu H."/>
            <person name="Lebre P."/>
            <person name="Mohr T."/>
            <person name="Oswald F."/>
            <person name="Zwick M."/>
            <person name="Neumann A."/>
            <person name="Syldatk C."/>
            <person name="Cowan D."/>
            <person name="De Maayer P."/>
        </authorList>
    </citation>
    <scope>NUCLEOTIDE SEQUENCE [LARGE SCALE GENOMIC DNA]</scope>
    <source>
        <strain evidence="2 3">BGSC 92A1</strain>
    </source>
</reference>
<comment type="caution">
    <text evidence="2">The sequence shown here is derived from an EMBL/GenBank/DDBJ whole genome shotgun (WGS) entry which is preliminary data.</text>
</comment>
<evidence type="ECO:0000313" key="3">
    <source>
        <dbReference type="Proteomes" id="UP000198364"/>
    </source>
</evidence>
<accession>A0ABX4DGQ2</accession>
<organism evidence="2 3">
    <name type="scientific">Geobacillus uzenensis</name>
    <dbReference type="NCBI Taxonomy" id="129339"/>
    <lineage>
        <taxon>Bacteria</taxon>
        <taxon>Bacillati</taxon>
        <taxon>Bacillota</taxon>
        <taxon>Bacilli</taxon>
        <taxon>Bacillales</taxon>
        <taxon>Anoxybacillaceae</taxon>
        <taxon>Geobacillus</taxon>
    </lineage>
</organism>
<comment type="similarity">
    <text evidence="1">Belongs to the UPF0236 family.</text>
</comment>
<dbReference type="Proteomes" id="UP000198364">
    <property type="component" value="Unassembled WGS sequence"/>
</dbReference>
<proteinExistence type="inferred from homology"/>
<evidence type="ECO:0000313" key="2">
    <source>
        <dbReference type="EMBL" id="OXB88098.1"/>
    </source>
</evidence>
<dbReference type="InterPro" id="IPR009620">
    <property type="entry name" value="UPF0236"/>
</dbReference>
<sequence length="65" mass="7583">MSTSRHYLHEGAGDVWERFEEWLMNEYAYDPCRDLLIINGDAASWISHFAPSQRKSGGFFRSDVE</sequence>
<evidence type="ECO:0000256" key="1">
    <source>
        <dbReference type="ARBA" id="ARBA00006539"/>
    </source>
</evidence>
<protein>
    <submittedName>
        <fullName evidence="2">Uncharacterized protein</fullName>
    </submittedName>
</protein>
<gene>
    <name evidence="2" type="ORF">B9L21_09500</name>
</gene>
<keyword evidence="3" id="KW-1185">Reference proteome</keyword>
<dbReference type="Pfam" id="PF06782">
    <property type="entry name" value="UPF0236"/>
    <property type="match status" value="1"/>
</dbReference>
<name>A0ABX4DGQ2_9BACL</name>